<keyword evidence="2 4" id="KW-0732">Signal</keyword>
<comment type="similarity">
    <text evidence="1">Belongs to the MlaA family.</text>
</comment>
<protein>
    <submittedName>
        <fullName evidence="5">VacJ family lipoprotein</fullName>
    </submittedName>
</protein>
<dbReference type="RefSeq" id="WP_377150295.1">
    <property type="nucleotide sequence ID" value="NZ_JBHSAF010000001.1"/>
</dbReference>
<evidence type="ECO:0000256" key="4">
    <source>
        <dbReference type="SAM" id="SignalP"/>
    </source>
</evidence>
<dbReference type="Pfam" id="PF04333">
    <property type="entry name" value="MlaA"/>
    <property type="match status" value="1"/>
</dbReference>
<dbReference type="EMBL" id="JBHSAF010000001">
    <property type="protein sequence ID" value="MFC3912204.1"/>
    <property type="molecule type" value="Genomic_DNA"/>
</dbReference>
<organism evidence="5 6">
    <name type="scientific">Pseudaeromonas sharmana</name>
    <dbReference type="NCBI Taxonomy" id="328412"/>
    <lineage>
        <taxon>Bacteria</taxon>
        <taxon>Pseudomonadati</taxon>
        <taxon>Pseudomonadota</taxon>
        <taxon>Gammaproteobacteria</taxon>
        <taxon>Aeromonadales</taxon>
        <taxon>Aeromonadaceae</taxon>
        <taxon>Pseudaeromonas</taxon>
    </lineage>
</organism>
<proteinExistence type="inferred from homology"/>
<accession>A0ABV8CJK8</accession>
<keyword evidence="6" id="KW-1185">Reference proteome</keyword>
<gene>
    <name evidence="5" type="ORF">ACFOSS_01840</name>
</gene>
<evidence type="ECO:0000256" key="3">
    <source>
        <dbReference type="SAM" id="MobiDB-lite"/>
    </source>
</evidence>
<evidence type="ECO:0000256" key="2">
    <source>
        <dbReference type="ARBA" id="ARBA00022729"/>
    </source>
</evidence>
<comment type="caution">
    <text evidence="5">The sequence shown here is derived from an EMBL/GenBank/DDBJ whole genome shotgun (WGS) entry which is preliminary data.</text>
</comment>
<evidence type="ECO:0000313" key="6">
    <source>
        <dbReference type="Proteomes" id="UP001595692"/>
    </source>
</evidence>
<feature type="chain" id="PRO_5045180406" evidence="4">
    <location>
        <begin position="22"/>
        <end position="255"/>
    </location>
</feature>
<reference evidence="6" key="1">
    <citation type="journal article" date="2019" name="Int. J. Syst. Evol. Microbiol.">
        <title>The Global Catalogue of Microorganisms (GCM) 10K type strain sequencing project: providing services to taxonomists for standard genome sequencing and annotation.</title>
        <authorList>
            <consortium name="The Broad Institute Genomics Platform"/>
            <consortium name="The Broad Institute Genome Sequencing Center for Infectious Disease"/>
            <person name="Wu L."/>
            <person name="Ma J."/>
        </authorList>
    </citation>
    <scope>NUCLEOTIDE SEQUENCE [LARGE SCALE GENOMIC DNA]</scope>
    <source>
        <strain evidence="6">CCUG 54939</strain>
    </source>
</reference>
<feature type="signal peptide" evidence="4">
    <location>
        <begin position="1"/>
        <end position="21"/>
    </location>
</feature>
<feature type="region of interest" description="Disordered" evidence="3">
    <location>
        <begin position="229"/>
        <end position="255"/>
    </location>
</feature>
<evidence type="ECO:0000256" key="1">
    <source>
        <dbReference type="ARBA" id="ARBA00010634"/>
    </source>
</evidence>
<feature type="compositionally biased region" description="Polar residues" evidence="3">
    <location>
        <begin position="238"/>
        <end position="249"/>
    </location>
</feature>
<dbReference type="PANTHER" id="PTHR30035">
    <property type="entry name" value="LIPOPROTEIN VACJ-RELATED"/>
    <property type="match status" value="1"/>
</dbReference>
<dbReference type="Proteomes" id="UP001595692">
    <property type="component" value="Unassembled WGS sequence"/>
</dbReference>
<name>A0ABV8CJK8_9GAMM</name>
<dbReference type="PANTHER" id="PTHR30035:SF3">
    <property type="entry name" value="INTERMEMBRANE PHOSPHOLIPID TRANSPORT SYSTEM LIPOPROTEIN MLAA"/>
    <property type="match status" value="1"/>
</dbReference>
<evidence type="ECO:0000313" key="5">
    <source>
        <dbReference type="EMBL" id="MFC3912204.1"/>
    </source>
</evidence>
<sequence>MKTLNIGWFCLSILSAGPALAAAPQSDALPGGAVDPYESINRFSWGLNYNYLDRYALRPAVHAYVDWVPSPVRTGIGNVTENLNEANYFVNNLLVGRVADSGSSVLRFALNSTVGLLGMLDVASDMGLERKSMSMSTVLGKATMEQGAYFMVPVYGATTMRGVIGDTIDGLYFPYANLNIWTRVGIWATDSFSKRAKLVDQEAVLDNALDPYVTAKDFYLQYEESKVQDGKPAAAGSPASQESDEQLNQYLDEID</sequence>
<dbReference type="PRINTS" id="PR01805">
    <property type="entry name" value="VACJLIPOPROT"/>
</dbReference>
<keyword evidence="5" id="KW-0449">Lipoprotein</keyword>
<dbReference type="InterPro" id="IPR007428">
    <property type="entry name" value="MlaA"/>
</dbReference>